<dbReference type="KEGG" id="psyo:PB01_13270"/>
<dbReference type="PANTHER" id="PTHR35792:SF1">
    <property type="entry name" value="SLL0268 PROTEIN"/>
    <property type="match status" value="1"/>
</dbReference>
<dbReference type="EMBL" id="CP031223">
    <property type="protein sequence ID" value="QFF99730.1"/>
    <property type="molecule type" value="Genomic_DNA"/>
</dbReference>
<dbReference type="InterPro" id="IPR052928">
    <property type="entry name" value="Desiccation-related_membrane"/>
</dbReference>
<sequence>MSNYNHNKPNYNDAKHNNEYYENQSSYNQQMQSTYPPLPYNNESRETIYRNDEVNGKDFILGVLVGGIIGAATALLLAPKTGTELRENITIQASQLKDKTKDLSSTAMEKTTQLSKQLQEQSGQLVEKVKSIKGMPTSPQDDGTASSEGEESMDYMETISHTTEEVTADEKDEDDDATSVAEAIKDAVVNNKSNN</sequence>
<dbReference type="Pfam" id="PF12732">
    <property type="entry name" value="YtxH"/>
    <property type="match status" value="1"/>
</dbReference>
<dbReference type="InterPro" id="IPR024623">
    <property type="entry name" value="YtxH"/>
</dbReference>
<feature type="transmembrane region" description="Helical" evidence="2">
    <location>
        <begin position="59"/>
        <end position="78"/>
    </location>
</feature>
<proteinExistence type="predicted"/>
<organism evidence="3 4">
    <name type="scientific">Psychrobacillus glaciei</name>
    <dbReference type="NCBI Taxonomy" id="2283160"/>
    <lineage>
        <taxon>Bacteria</taxon>
        <taxon>Bacillati</taxon>
        <taxon>Bacillota</taxon>
        <taxon>Bacilli</taxon>
        <taxon>Bacillales</taxon>
        <taxon>Bacillaceae</taxon>
        <taxon>Psychrobacillus</taxon>
    </lineage>
</organism>
<dbReference type="PANTHER" id="PTHR35792">
    <property type="entry name" value="GENERAL STRESS PROTEIN"/>
    <property type="match status" value="1"/>
</dbReference>
<protein>
    <submittedName>
        <fullName evidence="3">YtxH domain-containing protein</fullName>
    </submittedName>
</protein>
<feature type="compositionally biased region" description="Acidic residues" evidence="1">
    <location>
        <begin position="166"/>
        <end position="177"/>
    </location>
</feature>
<feature type="compositionally biased region" description="Polar residues" evidence="1">
    <location>
        <begin position="137"/>
        <end position="147"/>
    </location>
</feature>
<keyword evidence="2" id="KW-0812">Transmembrane</keyword>
<gene>
    <name evidence="3" type="ORF">PB01_13270</name>
</gene>
<evidence type="ECO:0000256" key="1">
    <source>
        <dbReference type="SAM" id="MobiDB-lite"/>
    </source>
</evidence>
<name>A0A5J6SNU3_9BACI</name>
<dbReference type="Proteomes" id="UP000325517">
    <property type="component" value="Chromosome"/>
</dbReference>
<evidence type="ECO:0000313" key="3">
    <source>
        <dbReference type="EMBL" id="QFF99730.1"/>
    </source>
</evidence>
<reference evidence="3 4" key="1">
    <citation type="submission" date="2018-07" db="EMBL/GenBank/DDBJ databases">
        <title>Complete genome sequence of Psychrobacillus sp. PB01, isolated from iceberg, and comparative genome analysis of Psychrobacillus strains.</title>
        <authorList>
            <person name="Lee P.C."/>
        </authorList>
    </citation>
    <scope>NUCLEOTIDE SEQUENCE [LARGE SCALE GENOMIC DNA]</scope>
    <source>
        <strain evidence="3 4">PB01</strain>
    </source>
</reference>
<dbReference type="AlphaFoldDB" id="A0A5J6SNU3"/>
<evidence type="ECO:0000313" key="4">
    <source>
        <dbReference type="Proteomes" id="UP000325517"/>
    </source>
</evidence>
<feature type="region of interest" description="Disordered" evidence="1">
    <location>
        <begin position="116"/>
        <end position="178"/>
    </location>
</feature>
<keyword evidence="2" id="KW-0472">Membrane</keyword>
<accession>A0A5J6SNU3</accession>
<dbReference type="RefSeq" id="WP_151700633.1">
    <property type="nucleotide sequence ID" value="NZ_CP031223.1"/>
</dbReference>
<keyword evidence="2" id="KW-1133">Transmembrane helix</keyword>
<keyword evidence="4" id="KW-1185">Reference proteome</keyword>
<evidence type="ECO:0000256" key="2">
    <source>
        <dbReference type="SAM" id="Phobius"/>
    </source>
</evidence>
<dbReference type="OrthoDB" id="9810874at2"/>